<dbReference type="PANTHER" id="PTHR37984">
    <property type="entry name" value="PROTEIN CBG26694"/>
    <property type="match status" value="1"/>
</dbReference>
<gene>
    <name evidence="7" type="primary">Tf2-9_124</name>
    <name evidence="7" type="ORF">AVEN_164767_1</name>
</gene>
<dbReference type="Gene3D" id="3.30.70.270">
    <property type="match status" value="1"/>
</dbReference>
<keyword evidence="8" id="KW-1185">Reference proteome</keyword>
<dbReference type="SUPFAM" id="SSF56672">
    <property type="entry name" value="DNA/RNA polymerases"/>
    <property type="match status" value="1"/>
</dbReference>
<evidence type="ECO:0000256" key="3">
    <source>
        <dbReference type="ARBA" id="ARBA00022759"/>
    </source>
</evidence>
<evidence type="ECO:0000256" key="5">
    <source>
        <dbReference type="ARBA" id="ARBA00023268"/>
    </source>
</evidence>
<evidence type="ECO:0000313" key="8">
    <source>
        <dbReference type="Proteomes" id="UP000499080"/>
    </source>
</evidence>
<dbReference type="InterPro" id="IPR041577">
    <property type="entry name" value="RT_RNaseH_2"/>
</dbReference>
<proteinExistence type="predicted"/>
<keyword evidence="1" id="KW-0548">Nucleotidyltransferase</keyword>
<dbReference type="GO" id="GO:0003964">
    <property type="term" value="F:RNA-directed DNA polymerase activity"/>
    <property type="evidence" value="ECO:0007669"/>
    <property type="project" value="UniProtKB-KW"/>
</dbReference>
<evidence type="ECO:0000256" key="2">
    <source>
        <dbReference type="ARBA" id="ARBA00022722"/>
    </source>
</evidence>
<keyword evidence="5" id="KW-0511">Multifunctional enzyme</keyword>
<dbReference type="Gene3D" id="3.10.10.10">
    <property type="entry name" value="HIV Type 1 Reverse Transcriptase, subunit A, domain 1"/>
    <property type="match status" value="1"/>
</dbReference>
<keyword evidence="2" id="KW-0540">Nuclease</keyword>
<dbReference type="InterPro" id="IPR050951">
    <property type="entry name" value="Retrovirus_Pol_polyprotein"/>
</dbReference>
<dbReference type="FunFam" id="3.10.20.370:FF:000001">
    <property type="entry name" value="Retrovirus-related Pol polyprotein from transposon 17.6-like protein"/>
    <property type="match status" value="1"/>
</dbReference>
<dbReference type="PANTHER" id="PTHR37984:SF5">
    <property type="entry name" value="PROTEIN NYNRIN-LIKE"/>
    <property type="match status" value="1"/>
</dbReference>
<dbReference type="Gene3D" id="3.10.20.370">
    <property type="match status" value="1"/>
</dbReference>
<dbReference type="EMBL" id="BGPR01000408">
    <property type="protein sequence ID" value="GBM18646.1"/>
    <property type="molecule type" value="Genomic_DNA"/>
</dbReference>
<keyword evidence="3" id="KW-0378">Hydrolase</keyword>
<feature type="domain" description="Reverse transcriptase/retrotransposon-derived protein RNase H-like" evidence="6">
    <location>
        <begin position="58"/>
        <end position="139"/>
    </location>
</feature>
<keyword evidence="1" id="KW-0808">Transferase</keyword>
<comment type="caution">
    <text evidence="7">The sequence shown here is derived from an EMBL/GenBank/DDBJ whole genome shotgun (WGS) entry which is preliminary data.</text>
</comment>
<dbReference type="Proteomes" id="UP000499080">
    <property type="component" value="Unassembled WGS sequence"/>
</dbReference>
<name>A0A4Y2DRK2_ARAVE</name>
<evidence type="ECO:0000256" key="1">
    <source>
        <dbReference type="ARBA" id="ARBA00022695"/>
    </source>
</evidence>
<protein>
    <submittedName>
        <fullName evidence="7">Transposon Tf2-9 polyprotein</fullName>
    </submittedName>
</protein>
<organism evidence="7 8">
    <name type="scientific">Araneus ventricosus</name>
    <name type="common">Orbweaver spider</name>
    <name type="synonym">Epeira ventricosa</name>
    <dbReference type="NCBI Taxonomy" id="182803"/>
    <lineage>
        <taxon>Eukaryota</taxon>
        <taxon>Metazoa</taxon>
        <taxon>Ecdysozoa</taxon>
        <taxon>Arthropoda</taxon>
        <taxon>Chelicerata</taxon>
        <taxon>Arachnida</taxon>
        <taxon>Araneae</taxon>
        <taxon>Araneomorphae</taxon>
        <taxon>Entelegynae</taxon>
        <taxon>Araneoidea</taxon>
        <taxon>Araneidae</taxon>
        <taxon>Araneus</taxon>
    </lineage>
</organism>
<reference evidence="7 8" key="1">
    <citation type="journal article" date="2019" name="Sci. Rep.">
        <title>Orb-weaving spider Araneus ventricosus genome elucidates the spidroin gene catalogue.</title>
        <authorList>
            <person name="Kono N."/>
            <person name="Nakamura H."/>
            <person name="Ohtoshi R."/>
            <person name="Moran D.A.P."/>
            <person name="Shinohara A."/>
            <person name="Yoshida Y."/>
            <person name="Fujiwara M."/>
            <person name="Mori M."/>
            <person name="Tomita M."/>
            <person name="Arakawa K."/>
        </authorList>
    </citation>
    <scope>NUCLEOTIDE SEQUENCE [LARGE SCALE GENOMIC DNA]</scope>
</reference>
<accession>A0A4Y2DRK2</accession>
<dbReference type="InterPro" id="IPR043502">
    <property type="entry name" value="DNA/RNA_pol_sf"/>
</dbReference>
<dbReference type="GO" id="GO:0004519">
    <property type="term" value="F:endonuclease activity"/>
    <property type="evidence" value="ECO:0007669"/>
    <property type="project" value="UniProtKB-KW"/>
</dbReference>
<evidence type="ECO:0000313" key="7">
    <source>
        <dbReference type="EMBL" id="GBM18646.1"/>
    </source>
</evidence>
<keyword evidence="4" id="KW-0695">RNA-directed DNA polymerase</keyword>
<dbReference type="InterPro" id="IPR043128">
    <property type="entry name" value="Rev_trsase/Diguanyl_cyclase"/>
</dbReference>
<dbReference type="AlphaFoldDB" id="A0A4Y2DRK2"/>
<evidence type="ECO:0000259" key="6">
    <source>
        <dbReference type="Pfam" id="PF17919"/>
    </source>
</evidence>
<keyword evidence="3" id="KW-0255">Endonuclease</keyword>
<dbReference type="OrthoDB" id="425619at2759"/>
<sequence length="139" mass="15799">MDDLFQNAKQTAYMSTIDLKSGYHQVQVHPPDKDKTAFFAEISRSLSNLAKKRTSWKWVQDEQTAFERLKEKIVSPPVLKQVDETKPFVLRTDASNYALGAVLIQGKGEEEHPIEYASHLLTSSERNYSTAEREALAIV</sequence>
<evidence type="ECO:0000256" key="4">
    <source>
        <dbReference type="ARBA" id="ARBA00022918"/>
    </source>
</evidence>
<dbReference type="Pfam" id="PF17919">
    <property type="entry name" value="RT_RNaseH_2"/>
    <property type="match status" value="1"/>
</dbReference>